<keyword evidence="3" id="KW-1185">Reference proteome</keyword>
<feature type="chain" id="PRO_5025068884" evidence="1">
    <location>
        <begin position="23"/>
        <end position="188"/>
    </location>
</feature>
<dbReference type="RefSeq" id="WP_093142060.1">
    <property type="nucleotide sequence ID" value="NZ_FOXF01000020.1"/>
</dbReference>
<accession>A0A662ZIU0</accession>
<reference evidence="2 3" key="1">
    <citation type="submission" date="2016-10" db="EMBL/GenBank/DDBJ databases">
        <authorList>
            <person name="Varghese N."/>
            <person name="Submissions S."/>
        </authorList>
    </citation>
    <scope>NUCLEOTIDE SEQUENCE [LARGE SCALE GENOMIC DNA]</scope>
    <source>
        <strain evidence="2 3">DSM 1361</strain>
    </source>
</reference>
<evidence type="ECO:0000313" key="2">
    <source>
        <dbReference type="EMBL" id="SFP39511.1"/>
    </source>
</evidence>
<name>A0A662ZIU0_9GAMM</name>
<evidence type="ECO:0000313" key="3">
    <source>
        <dbReference type="Proteomes" id="UP000243745"/>
    </source>
</evidence>
<protein>
    <submittedName>
        <fullName evidence="2">Uncharacterized protein</fullName>
    </submittedName>
</protein>
<dbReference type="EMBL" id="FOXF01000020">
    <property type="protein sequence ID" value="SFP39511.1"/>
    <property type="molecule type" value="Genomic_DNA"/>
</dbReference>
<keyword evidence="1" id="KW-0732">Signal</keyword>
<gene>
    <name evidence="2" type="ORF">SAMN02910344_01276</name>
</gene>
<organism evidence="2 3">
    <name type="scientific">Ruminobacter amylophilus</name>
    <dbReference type="NCBI Taxonomy" id="867"/>
    <lineage>
        <taxon>Bacteria</taxon>
        <taxon>Pseudomonadati</taxon>
        <taxon>Pseudomonadota</taxon>
        <taxon>Gammaproteobacteria</taxon>
        <taxon>Aeromonadales</taxon>
        <taxon>Succinivibrionaceae</taxon>
        <taxon>Ruminobacter</taxon>
    </lineage>
</organism>
<sequence>MNVFTKLLLGSVLMTGVSAAGAETISIDDTEYSYTTGFEVEESLTAEAAGREAVGLFSGHHVYKSAAPKYTLRPVLAYLQEGKDISADREGVLLTTTFVLRCVDFNRECVGSDLLALAKMNNVNETYKLRTLEVKNLDDWHGVYDYYLSHKDEFAKFYPVLDKGKALHNKDTGVFGGSEAQKLFVSQK</sequence>
<dbReference type="Proteomes" id="UP000243745">
    <property type="component" value="Unassembled WGS sequence"/>
</dbReference>
<feature type="signal peptide" evidence="1">
    <location>
        <begin position="1"/>
        <end position="22"/>
    </location>
</feature>
<dbReference type="AlphaFoldDB" id="A0A662ZIU0"/>
<proteinExistence type="predicted"/>
<evidence type="ECO:0000256" key="1">
    <source>
        <dbReference type="SAM" id="SignalP"/>
    </source>
</evidence>